<name>A0AAD2H8D3_9AGAR</name>
<dbReference type="Gene3D" id="2.60.120.1620">
    <property type="match status" value="1"/>
</dbReference>
<comment type="caution">
    <text evidence="2">The sequence shown here is derived from an EMBL/GenBank/DDBJ whole genome shotgun (WGS) entry which is preliminary data.</text>
</comment>
<evidence type="ECO:0000313" key="2">
    <source>
        <dbReference type="EMBL" id="CAK5271919.1"/>
    </source>
</evidence>
<dbReference type="PANTHER" id="PTHR37842">
    <property type="match status" value="1"/>
</dbReference>
<feature type="domain" description="Gylcosyl hydrolase 115 C-terminal" evidence="1">
    <location>
        <begin position="86"/>
        <end position="216"/>
    </location>
</feature>
<reference evidence="2" key="1">
    <citation type="submission" date="2023-11" db="EMBL/GenBank/DDBJ databases">
        <authorList>
            <person name="De Vega J J."/>
            <person name="De Vega J J."/>
        </authorList>
    </citation>
    <scope>NUCLEOTIDE SEQUENCE</scope>
</reference>
<keyword evidence="3" id="KW-1185">Reference proteome</keyword>
<feature type="non-terminal residue" evidence="2">
    <location>
        <position position="1"/>
    </location>
</feature>
<dbReference type="Pfam" id="PF17829">
    <property type="entry name" value="GH115_C"/>
    <property type="match status" value="1"/>
</dbReference>
<dbReference type="PANTHER" id="PTHR37842:SF2">
    <property type="entry name" value="GYLCOSYL HYDROLASE 115 C-TERMINAL DOMAIN-CONTAINING PROTEIN"/>
    <property type="match status" value="1"/>
</dbReference>
<sequence length="235" mass="25334">NASWLTLSPTTLDLSVVESGSAGVCACRLDEAGRGSEHGGSQLHRVWGRQKGADRECVWLAAGSGADVHRREQDDAERRFQRVRRSSGAVSFEAQHATRNNSVGGMVWRTLPGLGKTLSGVTPFPRLGNNENNFTAGAGPSLEYDFYTFSGGANVTVVTYLSPSGNALGADRPLGFAVQLDDAPAQSNYFFPSAAPGLEPAQWNGFVAAEIIQTRTCLLRSLLFMIEPAWWSRRS</sequence>
<evidence type="ECO:0000259" key="1">
    <source>
        <dbReference type="Pfam" id="PF17829"/>
    </source>
</evidence>
<organism evidence="2 3">
    <name type="scientific">Mycena citricolor</name>
    <dbReference type="NCBI Taxonomy" id="2018698"/>
    <lineage>
        <taxon>Eukaryota</taxon>
        <taxon>Fungi</taxon>
        <taxon>Dikarya</taxon>
        <taxon>Basidiomycota</taxon>
        <taxon>Agaricomycotina</taxon>
        <taxon>Agaricomycetes</taxon>
        <taxon>Agaricomycetidae</taxon>
        <taxon>Agaricales</taxon>
        <taxon>Marasmiineae</taxon>
        <taxon>Mycenaceae</taxon>
        <taxon>Mycena</taxon>
    </lineage>
</organism>
<dbReference type="AlphaFoldDB" id="A0AAD2H8D3"/>
<dbReference type="Proteomes" id="UP001295794">
    <property type="component" value="Unassembled WGS sequence"/>
</dbReference>
<proteinExistence type="predicted"/>
<dbReference type="EMBL" id="CAVNYO010000180">
    <property type="protein sequence ID" value="CAK5271919.1"/>
    <property type="molecule type" value="Genomic_DNA"/>
</dbReference>
<gene>
    <name evidence="2" type="ORF">MYCIT1_LOCUS17339</name>
</gene>
<accession>A0AAD2H8D3</accession>
<protein>
    <recommendedName>
        <fullName evidence="1">Gylcosyl hydrolase 115 C-terminal domain-containing protein</fullName>
    </recommendedName>
</protein>
<dbReference type="InterPro" id="IPR041437">
    <property type="entry name" value="GH115_C"/>
</dbReference>
<evidence type="ECO:0000313" key="3">
    <source>
        <dbReference type="Proteomes" id="UP001295794"/>
    </source>
</evidence>